<dbReference type="EMBL" id="CAESAN010000051">
    <property type="protein sequence ID" value="CAB4342814.1"/>
    <property type="molecule type" value="Genomic_DNA"/>
</dbReference>
<dbReference type="InterPro" id="IPR029063">
    <property type="entry name" value="SAM-dependent_MTases_sf"/>
</dbReference>
<reference evidence="2" key="1">
    <citation type="submission" date="2020-05" db="EMBL/GenBank/DDBJ databases">
        <authorList>
            <person name="Chiriac C."/>
            <person name="Salcher M."/>
            <person name="Ghai R."/>
            <person name="Kavagutti S V."/>
        </authorList>
    </citation>
    <scope>NUCLEOTIDE SEQUENCE</scope>
</reference>
<dbReference type="Gene3D" id="3.40.50.150">
    <property type="entry name" value="Vaccinia Virus protein VP39"/>
    <property type="match status" value="1"/>
</dbReference>
<dbReference type="CDD" id="cd02440">
    <property type="entry name" value="AdoMet_MTases"/>
    <property type="match status" value="1"/>
</dbReference>
<proteinExistence type="predicted"/>
<dbReference type="InterPro" id="IPR013216">
    <property type="entry name" value="Methyltransf_11"/>
</dbReference>
<organism evidence="2">
    <name type="scientific">freshwater metagenome</name>
    <dbReference type="NCBI Taxonomy" id="449393"/>
    <lineage>
        <taxon>unclassified sequences</taxon>
        <taxon>metagenomes</taxon>
        <taxon>ecological metagenomes</taxon>
    </lineage>
</organism>
<feature type="domain" description="Methyltransferase type 11" evidence="1">
    <location>
        <begin position="38"/>
        <end position="134"/>
    </location>
</feature>
<dbReference type="GO" id="GO:0008757">
    <property type="term" value="F:S-adenosylmethionine-dependent methyltransferase activity"/>
    <property type="evidence" value="ECO:0007669"/>
    <property type="project" value="InterPro"/>
</dbReference>
<protein>
    <submittedName>
        <fullName evidence="2">Unannotated protein</fullName>
    </submittedName>
</protein>
<dbReference type="PANTHER" id="PTHR45036:SF1">
    <property type="entry name" value="METHYLTRANSFERASE LIKE 7A"/>
    <property type="match status" value="1"/>
</dbReference>
<name>A0A6J5ZJN6_9ZZZZ</name>
<dbReference type="PANTHER" id="PTHR45036">
    <property type="entry name" value="METHYLTRANSFERASE LIKE 7B"/>
    <property type="match status" value="1"/>
</dbReference>
<gene>
    <name evidence="2" type="ORF">UFOPK3547_00737</name>
</gene>
<dbReference type="SUPFAM" id="SSF53335">
    <property type="entry name" value="S-adenosyl-L-methionine-dependent methyltransferases"/>
    <property type="match status" value="1"/>
</dbReference>
<accession>A0A6J5ZJN6</accession>
<dbReference type="AlphaFoldDB" id="A0A6J5ZJN6"/>
<evidence type="ECO:0000313" key="2">
    <source>
        <dbReference type="EMBL" id="CAB4342814.1"/>
    </source>
</evidence>
<evidence type="ECO:0000259" key="1">
    <source>
        <dbReference type="Pfam" id="PF08241"/>
    </source>
</evidence>
<sequence length="207" mass="22443">MNRIGALIYDRFLMGAPQQAGLADKRRQALAAAEGEVLEIGAGTGLNLTAYPREGITRLVCTEPNEAMARQLRARSGEAPIEPEVVEASAERLPFEDESFDCVAGTLVLCEAASPAVAVAEIARVLRPGGRYLFLEHVRSDDPDLARAQDRWAPLWRFAAGGCNCNRDTLETIRQSPLEVDQFELGRFPKAPAIVKPLLIGSASRTA</sequence>
<dbReference type="Pfam" id="PF08241">
    <property type="entry name" value="Methyltransf_11"/>
    <property type="match status" value="1"/>
</dbReference>
<dbReference type="InterPro" id="IPR052356">
    <property type="entry name" value="Thiol_S-MT"/>
</dbReference>